<sequence length="318" mass="33656">MTTTSDDRSPLLARSIDMMLNAAFGSPTSIAVSEGLCVGEPMSPVTGVVVCYAPTVGILRRAAARGSNLVISREHPFYMHGGLHHAYLAEGLVRVDPALALGPGGTDRDLIPVGSLDGDEVVAAKRALIFDAGLVVYRQASAWDTFRPAAQSAALARKLGISVPVEQEARRRRGVVGEPAGETTARDLARWAAQELVCTPRVVGDPDLVVRKVAVLAGETDPVESLSELLSDPTIDAIVTGAGGILDEVDGGVSYFNDLRATGRRMTLIAVGFGPSHEPGVSEMARWIAEIVPDVEVEYWPSGDPVWMPGVARGEVQR</sequence>
<accession>A0AB39BFL0</accession>
<evidence type="ECO:0000313" key="1">
    <source>
        <dbReference type="EMBL" id="XDI05362.1"/>
    </source>
</evidence>
<organism evidence="1">
    <name type="scientific">Herbiconiux sp. A18JL235</name>
    <dbReference type="NCBI Taxonomy" id="3152363"/>
    <lineage>
        <taxon>Bacteria</taxon>
        <taxon>Bacillati</taxon>
        <taxon>Actinomycetota</taxon>
        <taxon>Actinomycetes</taxon>
        <taxon>Micrococcales</taxon>
        <taxon>Microbacteriaceae</taxon>
        <taxon>Herbiconiux</taxon>
    </lineage>
</organism>
<dbReference type="RefSeq" id="WP_368497750.1">
    <property type="nucleotide sequence ID" value="NZ_CP162511.1"/>
</dbReference>
<name>A0AB39BFL0_9MICO</name>
<gene>
    <name evidence="1" type="ORF">ABFY20_18900</name>
</gene>
<dbReference type="EMBL" id="CP162511">
    <property type="protein sequence ID" value="XDI05362.1"/>
    <property type="molecule type" value="Genomic_DNA"/>
</dbReference>
<dbReference type="AlphaFoldDB" id="A0AB39BFL0"/>
<protein>
    <submittedName>
        <fullName evidence="1">Nif3-like dinuclear metal center hexameric protein</fullName>
    </submittedName>
</protein>
<proteinExistence type="predicted"/>
<reference evidence="1" key="1">
    <citation type="submission" date="2024-05" db="EMBL/GenBank/DDBJ databases">
        <title>Herbiconiux sp. A18JL235.</title>
        <authorList>
            <person name="Zhang G."/>
        </authorList>
    </citation>
    <scope>NUCLEOTIDE SEQUENCE</scope>
    <source>
        <strain evidence="1">A18JL235</strain>
    </source>
</reference>
<dbReference type="InterPro" id="IPR036069">
    <property type="entry name" value="DUF34/NIF3_sf"/>
</dbReference>
<dbReference type="SUPFAM" id="SSF102705">
    <property type="entry name" value="NIF3 (NGG1p interacting factor 3)-like"/>
    <property type="match status" value="1"/>
</dbReference>